<evidence type="ECO:0000313" key="2">
    <source>
        <dbReference type="EMBL" id="AKB67587.1"/>
    </source>
</evidence>
<proteinExistence type="predicted"/>
<dbReference type="RefSeq" id="WP_048040090.1">
    <property type="nucleotide sequence ID" value="NZ_CP009513.1"/>
</dbReference>
<evidence type="ECO:0000313" key="3">
    <source>
        <dbReference type="Proteomes" id="UP000033063"/>
    </source>
</evidence>
<name>A0A0E3RPE6_METMZ</name>
<accession>A0A0E3RPE6</accession>
<organism evidence="2 3">
    <name type="scientific">Methanosarcina mazei LYC</name>
    <dbReference type="NCBI Taxonomy" id="1434114"/>
    <lineage>
        <taxon>Archaea</taxon>
        <taxon>Methanobacteriati</taxon>
        <taxon>Methanobacteriota</taxon>
        <taxon>Stenosarchaea group</taxon>
        <taxon>Methanomicrobia</taxon>
        <taxon>Methanosarcinales</taxon>
        <taxon>Methanosarcinaceae</taxon>
        <taxon>Methanosarcina</taxon>
    </lineage>
</organism>
<dbReference type="AlphaFoldDB" id="A0A0E3RPE6"/>
<dbReference type="Proteomes" id="UP000033063">
    <property type="component" value="Chromosome"/>
</dbReference>
<protein>
    <submittedName>
        <fullName evidence="2">Uncharacterized protein</fullName>
    </submittedName>
</protein>
<keyword evidence="1" id="KW-0175">Coiled coil</keyword>
<sequence>MNGVRNQSLMNRVQDHSLEYTFDTLLKTFNPNRKPIMKKAHFYKMMDILDTKLRKQGVDIKYPSYWYRYGAVTDFSYLDQVLPKGFNGRYFDGEYILFPSSHRINYNVDPRRKVTIDSTINFICEKYRYTSDYIKLLKKDSYQLNSPYSFNTTFQEYIDIVNEPNQATLFPKEEVLEILLDRLLEEFPEDDFPELLDINLAWDDTTRLVLDYPDESKDHYLKILMNLFWSVYSKGIRSIYNRYFPADCVIHWQIEYEKSIPKVEKNIEKLRKEILLKQDRKFNTDEELVKKLLKAAYNLNV</sequence>
<evidence type="ECO:0000256" key="1">
    <source>
        <dbReference type="SAM" id="Coils"/>
    </source>
</evidence>
<dbReference type="PATRIC" id="fig|1434114.4.peg.1296"/>
<feature type="coiled-coil region" evidence="1">
    <location>
        <begin position="253"/>
        <end position="280"/>
    </location>
</feature>
<dbReference type="EMBL" id="CP009513">
    <property type="protein sequence ID" value="AKB67587.1"/>
    <property type="molecule type" value="Genomic_DNA"/>
</dbReference>
<dbReference type="HOGENOM" id="CLU_958495_0_0_2"/>
<dbReference type="GeneID" id="24877226"/>
<gene>
    <name evidence="2" type="ORF">MSMAL_1044</name>
</gene>
<reference evidence="2 3" key="1">
    <citation type="submission" date="2014-07" db="EMBL/GenBank/DDBJ databases">
        <title>Methanogenic archaea and the global carbon cycle.</title>
        <authorList>
            <person name="Henriksen J.R."/>
            <person name="Luke J."/>
            <person name="Reinhart S."/>
            <person name="Benedict M.N."/>
            <person name="Youngblut N.D."/>
            <person name="Metcalf M.E."/>
            <person name="Whitaker R.J."/>
            <person name="Metcalf W.W."/>
        </authorList>
    </citation>
    <scope>NUCLEOTIDE SEQUENCE [LARGE SCALE GENOMIC DNA]</scope>
    <source>
        <strain evidence="2 3">LYC</strain>
    </source>
</reference>